<evidence type="ECO:0000313" key="2">
    <source>
        <dbReference type="EMBL" id="QXX80696.1"/>
    </source>
</evidence>
<organism evidence="2 3">
    <name type="scientific">Alcaligenes ammonioxydans</name>
    <dbReference type="NCBI Taxonomy" id="2582914"/>
    <lineage>
        <taxon>Bacteria</taxon>
        <taxon>Pseudomonadati</taxon>
        <taxon>Pseudomonadota</taxon>
        <taxon>Betaproteobacteria</taxon>
        <taxon>Burkholderiales</taxon>
        <taxon>Alcaligenaceae</taxon>
        <taxon>Alcaligenes</taxon>
    </lineage>
</organism>
<evidence type="ECO:0000313" key="3">
    <source>
        <dbReference type="Proteomes" id="UP000826050"/>
    </source>
</evidence>
<keyword evidence="3" id="KW-1185">Reference proteome</keyword>
<reference evidence="2 3" key="1">
    <citation type="submission" date="2020-02" db="EMBL/GenBank/DDBJ databases">
        <title>Partial ammonium oxidation to N2 by heterotrophic bacteria.</title>
        <authorList>
            <person name="Wu M."/>
        </authorList>
    </citation>
    <scope>NUCLEOTIDE SEQUENCE [LARGE SCALE GENOMIC DNA]</scope>
    <source>
        <strain evidence="2 3">HO-1</strain>
    </source>
</reference>
<dbReference type="Pfam" id="PF01610">
    <property type="entry name" value="DDE_Tnp_ISL3"/>
    <property type="match status" value="1"/>
</dbReference>
<dbReference type="EMBL" id="CP049362">
    <property type="protein sequence ID" value="QXX80696.1"/>
    <property type="molecule type" value="Genomic_DNA"/>
</dbReference>
<gene>
    <name evidence="2" type="ORF">FE795_07005</name>
</gene>
<name>A0ABX8SXE1_9BURK</name>
<dbReference type="Proteomes" id="UP000826050">
    <property type="component" value="Chromosome"/>
</dbReference>
<evidence type="ECO:0000259" key="1">
    <source>
        <dbReference type="Pfam" id="PF01610"/>
    </source>
</evidence>
<accession>A0ABX8SXE1</accession>
<proteinExistence type="predicted"/>
<sequence>MTLLNTFAQCPKGYLHGILAACRHRLNTSIVEGFNNTIKLIKRRAYAYRVHEFFFLNIRAAFPGNAQ</sequence>
<protein>
    <submittedName>
        <fullName evidence="2">Transposase</fullName>
    </submittedName>
</protein>
<dbReference type="InterPro" id="IPR002560">
    <property type="entry name" value="Transposase_DDE"/>
</dbReference>
<feature type="domain" description="Transposase IS204/IS1001/IS1096/IS1165 DDE" evidence="1">
    <location>
        <begin position="5"/>
        <end position="58"/>
    </location>
</feature>